<evidence type="ECO:0000313" key="2">
    <source>
        <dbReference type="Proteomes" id="UP000644749"/>
    </source>
</evidence>
<name>A0ABS1SA17_9RHOB</name>
<proteinExistence type="predicted"/>
<protein>
    <submittedName>
        <fullName evidence="1">Uncharacterized protein</fullName>
    </submittedName>
</protein>
<evidence type="ECO:0000313" key="1">
    <source>
        <dbReference type="EMBL" id="MBL3675591.1"/>
    </source>
</evidence>
<dbReference type="EMBL" id="JAESHT010000033">
    <property type="protein sequence ID" value="MBL3675591.1"/>
    <property type="molecule type" value="Genomic_DNA"/>
</dbReference>
<keyword evidence="2" id="KW-1185">Reference proteome</keyword>
<dbReference type="Proteomes" id="UP000644749">
    <property type="component" value="Unassembled WGS sequence"/>
</dbReference>
<reference evidence="1 2" key="1">
    <citation type="submission" date="2021-01" db="EMBL/GenBank/DDBJ databases">
        <title>011410 draft genome.</title>
        <authorList>
            <person name="Lang L."/>
        </authorList>
    </citation>
    <scope>NUCLEOTIDE SEQUENCE [LARGE SCALE GENOMIC DNA]</scope>
    <source>
        <strain evidence="1 2">KCTC 42845</strain>
    </source>
</reference>
<dbReference type="RefSeq" id="WP_191313022.1">
    <property type="nucleotide sequence ID" value="NZ_BNCL01000038.1"/>
</dbReference>
<accession>A0ABS1SA17</accession>
<comment type="caution">
    <text evidence="1">The sequence shown here is derived from an EMBL/GenBank/DDBJ whole genome shotgun (WGS) entry which is preliminary data.</text>
</comment>
<organism evidence="1 2">
    <name type="scientific">Paracoccus aerius</name>
    <dbReference type="NCBI Taxonomy" id="1915382"/>
    <lineage>
        <taxon>Bacteria</taxon>
        <taxon>Pseudomonadati</taxon>
        <taxon>Pseudomonadota</taxon>
        <taxon>Alphaproteobacteria</taxon>
        <taxon>Rhodobacterales</taxon>
        <taxon>Paracoccaceae</taxon>
        <taxon>Paracoccus</taxon>
    </lineage>
</organism>
<gene>
    <name evidence="1" type="ORF">JL111_19145</name>
</gene>
<sequence>MLAGEHHLMDLAEFIKEVDGSLPGVIIVVQGWFNRIPSKRNSELQDKMLAMAETSLRESRDLLTNTWTCRGLVPLL</sequence>